<evidence type="ECO:0000313" key="4">
    <source>
        <dbReference type="Proteomes" id="UP001600165"/>
    </source>
</evidence>
<reference evidence="3 4" key="1">
    <citation type="submission" date="2024-10" db="EMBL/GenBank/DDBJ databases">
        <authorList>
            <person name="Ratan Roy A."/>
            <person name="Morales Sandoval P.H."/>
            <person name="De Los Santos Villalobos S."/>
            <person name="Chakraborty S."/>
            <person name="Mukherjee J."/>
        </authorList>
    </citation>
    <scope>NUCLEOTIDE SEQUENCE [LARGE SCALE GENOMIC DNA]</scope>
    <source>
        <strain evidence="3 4">S1</strain>
    </source>
</reference>
<evidence type="ECO:0000259" key="2">
    <source>
        <dbReference type="Pfam" id="PF01048"/>
    </source>
</evidence>
<dbReference type="PANTHER" id="PTHR46832:SF1">
    <property type="entry name" value="5'-METHYLTHIOADENOSINE_S-ADENOSYLHOMOCYSTEINE NUCLEOSIDASE"/>
    <property type="match status" value="1"/>
</dbReference>
<gene>
    <name evidence="3" type="ORF">ACFVKH_06705</name>
</gene>
<name>A0ABW6ICR8_9CYAN</name>
<dbReference type="InterPro" id="IPR000845">
    <property type="entry name" value="Nucleoside_phosphorylase_d"/>
</dbReference>
<protein>
    <recommendedName>
        <fullName evidence="2">Nucleoside phosphorylase domain-containing protein</fullName>
    </recommendedName>
</protein>
<proteinExistence type="predicted"/>
<feature type="coiled-coil region" evidence="1">
    <location>
        <begin position="263"/>
        <end position="293"/>
    </location>
</feature>
<sequence length="329" mass="36396">MPRAVIVTALSTEYLAVHEHLTDLREETHRQGTIYERGIFSVQGRNWEIVIAEIGAGNIGSAVETERAIAHFSPEVVLFVGVAGGVKDVALGDVVASTKVYGYESGKAEQTFRPRPEVVLSAHSLEQRARAEAKRGDWLKRLHPSPATIPRVFVAPIASGEKVVASKESDIFNFLRSHYGDAVAVEMDGFGLLEAARINHAVPAIVIRGISDLIDGKSKADVEGFQEIAARHASAFAFELLAKLPKGKEEQRVSPARMKQPRTQRELERLTELERQRTELLQEIAKFENMRNRASSSATGDLENIIISRKESLEKVDQEISKIRNEIGE</sequence>
<dbReference type="PANTHER" id="PTHR46832">
    <property type="entry name" value="5'-METHYLTHIOADENOSINE/S-ADENOSYLHOMOCYSTEINE NUCLEOSIDASE"/>
    <property type="match status" value="1"/>
</dbReference>
<evidence type="ECO:0000256" key="1">
    <source>
        <dbReference type="SAM" id="Coils"/>
    </source>
</evidence>
<dbReference type="CDD" id="cd09008">
    <property type="entry name" value="MTAN"/>
    <property type="match status" value="1"/>
</dbReference>
<dbReference type="SUPFAM" id="SSF53167">
    <property type="entry name" value="Purine and uridine phosphorylases"/>
    <property type="match status" value="1"/>
</dbReference>
<keyword evidence="1" id="KW-0175">Coiled coil</keyword>
<feature type="domain" description="Nucleoside phosphorylase" evidence="2">
    <location>
        <begin position="4"/>
        <end position="241"/>
    </location>
</feature>
<organism evidence="3 4">
    <name type="scientific">Almyronema epifaneia S1</name>
    <dbReference type="NCBI Taxonomy" id="2991925"/>
    <lineage>
        <taxon>Bacteria</taxon>
        <taxon>Bacillati</taxon>
        <taxon>Cyanobacteriota</taxon>
        <taxon>Cyanophyceae</taxon>
        <taxon>Nodosilineales</taxon>
        <taxon>Nodosilineaceae</taxon>
        <taxon>Almyronema</taxon>
        <taxon>Almyronema epifaneia</taxon>
    </lineage>
</organism>
<dbReference type="Gene3D" id="3.40.50.1580">
    <property type="entry name" value="Nucleoside phosphorylase domain"/>
    <property type="match status" value="1"/>
</dbReference>
<dbReference type="Pfam" id="PF01048">
    <property type="entry name" value="PNP_UDP_1"/>
    <property type="match status" value="1"/>
</dbReference>
<dbReference type="RefSeq" id="WP_377963249.1">
    <property type="nucleotide sequence ID" value="NZ_JBHZOL010000044.1"/>
</dbReference>
<dbReference type="EMBL" id="JBHZOL010000044">
    <property type="protein sequence ID" value="MFE4105958.1"/>
    <property type="molecule type" value="Genomic_DNA"/>
</dbReference>
<comment type="caution">
    <text evidence="3">The sequence shown here is derived from an EMBL/GenBank/DDBJ whole genome shotgun (WGS) entry which is preliminary data.</text>
</comment>
<evidence type="ECO:0000313" key="3">
    <source>
        <dbReference type="EMBL" id="MFE4105958.1"/>
    </source>
</evidence>
<dbReference type="InterPro" id="IPR035994">
    <property type="entry name" value="Nucleoside_phosphorylase_sf"/>
</dbReference>
<keyword evidence="4" id="KW-1185">Reference proteome</keyword>
<dbReference type="Proteomes" id="UP001600165">
    <property type="component" value="Unassembled WGS sequence"/>
</dbReference>
<accession>A0ABW6ICR8</accession>